<reference evidence="3" key="1">
    <citation type="journal article" date="2023" name="Commun. Biol.">
        <title>Genome analysis of Parmales, the sister group of diatoms, reveals the evolutionary specialization of diatoms from phago-mixotrophs to photoautotrophs.</title>
        <authorList>
            <person name="Ban H."/>
            <person name="Sato S."/>
            <person name="Yoshikawa S."/>
            <person name="Yamada K."/>
            <person name="Nakamura Y."/>
            <person name="Ichinomiya M."/>
            <person name="Sato N."/>
            <person name="Blanc-Mathieu R."/>
            <person name="Endo H."/>
            <person name="Kuwata A."/>
            <person name="Ogata H."/>
        </authorList>
    </citation>
    <scope>NUCLEOTIDE SEQUENCE [LARGE SCALE GENOMIC DNA]</scope>
</reference>
<keyword evidence="3" id="KW-1185">Reference proteome</keyword>
<dbReference type="InterPro" id="IPR019401">
    <property type="entry name" value="Znf_CHCC"/>
</dbReference>
<sequence>MFLKAARRALSPSVLRGSVRHFTQTRVALSNLLTETNLHNPTIRNNKHRSDAIDKVFEVEPIVVDGDLAVCEGGGGALGHPVEYITLKPSGSKLAGICKYCNLRYVSSGH</sequence>
<organism evidence="2 3">
    <name type="scientific">Triparma columacea</name>
    <dbReference type="NCBI Taxonomy" id="722753"/>
    <lineage>
        <taxon>Eukaryota</taxon>
        <taxon>Sar</taxon>
        <taxon>Stramenopiles</taxon>
        <taxon>Ochrophyta</taxon>
        <taxon>Bolidophyceae</taxon>
        <taxon>Parmales</taxon>
        <taxon>Triparmaceae</taxon>
        <taxon>Triparma</taxon>
    </lineage>
</organism>
<dbReference type="EMBL" id="BRYA01000266">
    <property type="protein sequence ID" value="GMI45820.1"/>
    <property type="molecule type" value="Genomic_DNA"/>
</dbReference>
<evidence type="ECO:0000259" key="1">
    <source>
        <dbReference type="Pfam" id="PF10276"/>
    </source>
</evidence>
<accession>A0A9W7LC78</accession>
<protein>
    <recommendedName>
        <fullName evidence="1">Zinc finger CHCC-type domain-containing protein</fullName>
    </recommendedName>
</protein>
<dbReference type="Pfam" id="PF10276">
    <property type="entry name" value="zf-CHCC"/>
    <property type="match status" value="1"/>
</dbReference>
<evidence type="ECO:0000313" key="2">
    <source>
        <dbReference type="EMBL" id="GMI45820.1"/>
    </source>
</evidence>
<dbReference type="Proteomes" id="UP001165065">
    <property type="component" value="Unassembled WGS sequence"/>
</dbReference>
<name>A0A9W7LC78_9STRA</name>
<gene>
    <name evidence="2" type="ORF">TrCOL_g4065</name>
</gene>
<feature type="domain" description="Zinc finger CHCC-type" evidence="1">
    <location>
        <begin position="69"/>
        <end position="105"/>
    </location>
</feature>
<dbReference type="AlphaFoldDB" id="A0A9W7LC78"/>
<comment type="caution">
    <text evidence="2">The sequence shown here is derived from an EMBL/GenBank/DDBJ whole genome shotgun (WGS) entry which is preliminary data.</text>
</comment>
<evidence type="ECO:0000313" key="3">
    <source>
        <dbReference type="Proteomes" id="UP001165065"/>
    </source>
</evidence>
<dbReference type="OrthoDB" id="307899at2759"/>
<dbReference type="Gene3D" id="2.60.260.40">
    <property type="entry name" value="q5lls5 like domains"/>
    <property type="match status" value="1"/>
</dbReference>
<proteinExistence type="predicted"/>